<dbReference type="Proteomes" id="UP000189761">
    <property type="component" value="Unassembled WGS sequence"/>
</dbReference>
<keyword evidence="3" id="KW-1185">Reference proteome</keyword>
<keyword evidence="1" id="KW-0732">Signal</keyword>
<dbReference type="EMBL" id="MTLA01000149">
    <property type="protein sequence ID" value="OOP67905.1"/>
    <property type="molecule type" value="Genomic_DNA"/>
</dbReference>
<evidence type="ECO:0000256" key="1">
    <source>
        <dbReference type="SAM" id="SignalP"/>
    </source>
</evidence>
<protein>
    <recommendedName>
        <fullName evidence="4">Lipoprotein</fullName>
    </recommendedName>
</protein>
<dbReference type="AlphaFoldDB" id="A0A8E2I8F9"/>
<evidence type="ECO:0000313" key="2">
    <source>
        <dbReference type="EMBL" id="OOP67905.1"/>
    </source>
</evidence>
<name>A0A8E2I8F9_9BACI</name>
<gene>
    <name evidence="2" type="ORF">BWZ43_13345</name>
</gene>
<accession>A0A8E2I8F9</accession>
<evidence type="ECO:0000313" key="3">
    <source>
        <dbReference type="Proteomes" id="UP000189761"/>
    </source>
</evidence>
<evidence type="ECO:0008006" key="4">
    <source>
        <dbReference type="Google" id="ProtNLM"/>
    </source>
</evidence>
<organism evidence="2 3">
    <name type="scientific">Heyndrickxia oleronia</name>
    <dbReference type="NCBI Taxonomy" id="38875"/>
    <lineage>
        <taxon>Bacteria</taxon>
        <taxon>Bacillati</taxon>
        <taxon>Bacillota</taxon>
        <taxon>Bacilli</taxon>
        <taxon>Bacillales</taxon>
        <taxon>Bacillaceae</taxon>
        <taxon>Heyndrickxia</taxon>
    </lineage>
</organism>
<proteinExistence type="predicted"/>
<dbReference type="RefSeq" id="WP_078110384.1">
    <property type="nucleotide sequence ID" value="NZ_CP065424.1"/>
</dbReference>
<feature type="chain" id="PRO_5034968957" description="Lipoprotein" evidence="1">
    <location>
        <begin position="24"/>
        <end position="161"/>
    </location>
</feature>
<reference evidence="2 3" key="1">
    <citation type="submission" date="2017-01" db="EMBL/GenBank/DDBJ databases">
        <title>Draft genome sequence of Bacillus oleronius.</title>
        <authorList>
            <person name="Allam M."/>
        </authorList>
    </citation>
    <scope>NUCLEOTIDE SEQUENCE [LARGE SCALE GENOMIC DNA]</scope>
    <source>
        <strain evidence="2 3">DSM 9356</strain>
    </source>
</reference>
<dbReference type="PROSITE" id="PS51257">
    <property type="entry name" value="PROKAR_LIPOPROTEIN"/>
    <property type="match status" value="1"/>
</dbReference>
<comment type="caution">
    <text evidence="2">The sequence shown here is derived from an EMBL/GenBank/DDBJ whole genome shotgun (WGS) entry which is preliminary data.</text>
</comment>
<feature type="signal peptide" evidence="1">
    <location>
        <begin position="1"/>
        <end position="23"/>
    </location>
</feature>
<sequence>MKKCFGFILSCFLLISLIGCSKATVKEQDVEKFIKQYKIEQYTVTDPNSPPDVSNIEEKVSKYLSKDLQEKHHLNRLFQIAPEISKKTKKSIELEDVELKKVNENNDGTINYHYTLKIKFYDEKASNVVEKKGDLTISKNDELKIIQENEERDTKIGNEIF</sequence>